<dbReference type="EMBL" id="CP101987">
    <property type="protein sequence ID" value="UUI70178.1"/>
    <property type="molecule type" value="Genomic_DNA"/>
</dbReference>
<evidence type="ECO:0000313" key="4">
    <source>
        <dbReference type="EMBL" id="UUI70178.1"/>
    </source>
</evidence>
<accession>A0ABY5KPB3</accession>
<sequence length="161" mass="16205">MSTPHEPQPGPAYGQEAAYVAHGGAAPVDATPKHAPAPGPQPVTPPDQDVQPGPPDGGYPVLPPPAYAPRNDLAVWSLVLGLLGVMGCVFFTGIPAVVVGNNARRAVAAGQANNDGMATAGIVLGWVATGLGVLVILVLAFMVLLPLLFLGLALPFLAVAP</sequence>
<protein>
    <submittedName>
        <fullName evidence="4">DUF4190 domain-containing protein</fullName>
    </submittedName>
</protein>
<feature type="compositionally biased region" description="Pro residues" evidence="1">
    <location>
        <begin position="1"/>
        <end position="10"/>
    </location>
</feature>
<dbReference type="RefSeq" id="WP_227575488.1">
    <property type="nucleotide sequence ID" value="NZ_CP101987.1"/>
</dbReference>
<evidence type="ECO:0000256" key="1">
    <source>
        <dbReference type="SAM" id="MobiDB-lite"/>
    </source>
</evidence>
<keyword evidence="2" id="KW-0812">Transmembrane</keyword>
<organism evidence="4 5">
    <name type="scientific">Cellulomonas xiejunii</name>
    <dbReference type="NCBI Taxonomy" id="2968083"/>
    <lineage>
        <taxon>Bacteria</taxon>
        <taxon>Bacillati</taxon>
        <taxon>Actinomycetota</taxon>
        <taxon>Actinomycetes</taxon>
        <taxon>Micrococcales</taxon>
        <taxon>Cellulomonadaceae</taxon>
        <taxon>Cellulomonas</taxon>
    </lineage>
</organism>
<feature type="compositionally biased region" description="Pro residues" evidence="1">
    <location>
        <begin position="52"/>
        <end position="62"/>
    </location>
</feature>
<feature type="transmembrane region" description="Helical" evidence="2">
    <location>
        <begin position="73"/>
        <end position="100"/>
    </location>
</feature>
<feature type="transmembrane region" description="Helical" evidence="2">
    <location>
        <begin position="121"/>
        <end position="154"/>
    </location>
</feature>
<keyword evidence="5" id="KW-1185">Reference proteome</keyword>
<name>A0ABY5KPB3_9CELL</name>
<reference evidence="4 5" key="1">
    <citation type="submission" date="2022-07" db="EMBL/GenBank/DDBJ databases">
        <title>Novel species in genus cellulomonas.</title>
        <authorList>
            <person name="Ye L."/>
        </authorList>
    </citation>
    <scope>NUCLEOTIDE SEQUENCE [LARGE SCALE GENOMIC DNA]</scope>
    <source>
        <strain evidence="5">zg-B89</strain>
    </source>
</reference>
<evidence type="ECO:0000256" key="2">
    <source>
        <dbReference type="SAM" id="Phobius"/>
    </source>
</evidence>
<keyword evidence="2" id="KW-1133">Transmembrane helix</keyword>
<dbReference type="InterPro" id="IPR025241">
    <property type="entry name" value="DUF4190"/>
</dbReference>
<gene>
    <name evidence="4" type="ORF">NP048_10090</name>
</gene>
<evidence type="ECO:0000259" key="3">
    <source>
        <dbReference type="Pfam" id="PF13828"/>
    </source>
</evidence>
<keyword evidence="2" id="KW-0472">Membrane</keyword>
<feature type="domain" description="DUF4190" evidence="3">
    <location>
        <begin position="73"/>
        <end position="134"/>
    </location>
</feature>
<dbReference type="Proteomes" id="UP001316384">
    <property type="component" value="Chromosome"/>
</dbReference>
<proteinExistence type="predicted"/>
<evidence type="ECO:0000313" key="5">
    <source>
        <dbReference type="Proteomes" id="UP001316384"/>
    </source>
</evidence>
<feature type="compositionally biased region" description="Pro residues" evidence="1">
    <location>
        <begin position="35"/>
        <end position="45"/>
    </location>
</feature>
<dbReference type="Pfam" id="PF13828">
    <property type="entry name" value="DUF4190"/>
    <property type="match status" value="1"/>
</dbReference>
<feature type="region of interest" description="Disordered" evidence="1">
    <location>
        <begin position="1"/>
        <end position="62"/>
    </location>
</feature>